<dbReference type="GO" id="GO:0005315">
    <property type="term" value="F:phosphate transmembrane transporter activity"/>
    <property type="evidence" value="ECO:0007669"/>
    <property type="project" value="TreeGrafter"/>
</dbReference>
<feature type="transmembrane region" description="Helical" evidence="6">
    <location>
        <begin position="63"/>
        <end position="88"/>
    </location>
</feature>
<keyword evidence="2 6" id="KW-0812">Transmembrane</keyword>
<feature type="transmembrane region" description="Helical" evidence="6">
    <location>
        <begin position="333"/>
        <end position="354"/>
    </location>
</feature>
<evidence type="ECO:0000256" key="3">
    <source>
        <dbReference type="ARBA" id="ARBA00022989"/>
    </source>
</evidence>
<dbReference type="CDD" id="cd17380">
    <property type="entry name" value="MFS_SLC17A9_like"/>
    <property type="match status" value="1"/>
</dbReference>
<proteinExistence type="inferred from homology"/>
<evidence type="ECO:0000256" key="5">
    <source>
        <dbReference type="ARBA" id="ARBA00024362"/>
    </source>
</evidence>
<dbReference type="InterPro" id="IPR020846">
    <property type="entry name" value="MFS_dom"/>
</dbReference>
<accession>A0A7S0PLE4</accession>
<comment type="similarity">
    <text evidence="5">Belongs to the major facilitator superfamily. Sodium/anion cotransporter (TC 2.A.1.14) family.</text>
</comment>
<dbReference type="PANTHER" id="PTHR11662:SF399">
    <property type="entry name" value="FI19708P1-RELATED"/>
    <property type="match status" value="1"/>
</dbReference>
<feature type="transmembrane region" description="Helical" evidence="6">
    <location>
        <begin position="366"/>
        <end position="385"/>
    </location>
</feature>
<comment type="subcellular location">
    <subcellularLocation>
        <location evidence="1">Membrane</location>
        <topology evidence="1">Multi-pass membrane protein</topology>
    </subcellularLocation>
</comment>
<feature type="transmembrane region" description="Helical" evidence="6">
    <location>
        <begin position="423"/>
        <end position="447"/>
    </location>
</feature>
<evidence type="ECO:0000256" key="4">
    <source>
        <dbReference type="ARBA" id="ARBA00023136"/>
    </source>
</evidence>
<dbReference type="InterPro" id="IPR050382">
    <property type="entry name" value="MFS_Na/Anion_cotransporter"/>
</dbReference>
<dbReference type="InterPro" id="IPR011701">
    <property type="entry name" value="MFS"/>
</dbReference>
<dbReference type="PANTHER" id="PTHR11662">
    <property type="entry name" value="SOLUTE CARRIER FAMILY 17"/>
    <property type="match status" value="1"/>
</dbReference>
<feature type="transmembrane region" description="Helical" evidence="6">
    <location>
        <begin position="293"/>
        <end position="313"/>
    </location>
</feature>
<gene>
    <name evidence="8" type="ORF">OMED0929_LOCUS1137</name>
</gene>
<dbReference type="InterPro" id="IPR044777">
    <property type="entry name" value="SLC17A9-like"/>
</dbReference>
<dbReference type="Gene3D" id="1.20.1250.20">
    <property type="entry name" value="MFS general substrate transporter like domains"/>
    <property type="match status" value="2"/>
</dbReference>
<feature type="transmembrane region" description="Helical" evidence="6">
    <location>
        <begin position="220"/>
        <end position="240"/>
    </location>
</feature>
<feature type="transmembrane region" description="Helical" evidence="6">
    <location>
        <begin position="130"/>
        <end position="151"/>
    </location>
</feature>
<evidence type="ECO:0000256" key="6">
    <source>
        <dbReference type="SAM" id="Phobius"/>
    </source>
</evidence>
<evidence type="ECO:0000256" key="1">
    <source>
        <dbReference type="ARBA" id="ARBA00004141"/>
    </source>
</evidence>
<feature type="domain" description="Major facilitator superfamily (MFS) profile" evidence="7">
    <location>
        <begin position="65"/>
        <end position="479"/>
    </location>
</feature>
<dbReference type="EMBL" id="HBEW01001301">
    <property type="protein sequence ID" value="CAD8577308.1"/>
    <property type="molecule type" value="Transcribed_RNA"/>
</dbReference>
<evidence type="ECO:0000259" key="7">
    <source>
        <dbReference type="PROSITE" id="PS50850"/>
    </source>
</evidence>
<feature type="transmembrane region" description="Helical" evidence="6">
    <location>
        <begin position="157"/>
        <end position="180"/>
    </location>
</feature>
<feature type="transmembrane region" description="Helical" evidence="6">
    <location>
        <begin position="100"/>
        <end position="123"/>
    </location>
</feature>
<dbReference type="SUPFAM" id="SSF103473">
    <property type="entry name" value="MFS general substrate transporter"/>
    <property type="match status" value="1"/>
</dbReference>
<keyword evidence="4 6" id="KW-0472">Membrane</keyword>
<dbReference type="GO" id="GO:0009536">
    <property type="term" value="C:plastid"/>
    <property type="evidence" value="ECO:0007669"/>
    <property type="project" value="TreeGrafter"/>
</dbReference>
<feature type="transmembrane region" description="Helical" evidence="6">
    <location>
        <begin position="391"/>
        <end position="411"/>
    </location>
</feature>
<sequence>MTTACGVVRRLSRRRREEVGVATAAAATARASDGGDGDGSIVAGGAAADVAIDAASRSSGYRFVVVALVAFALMLCNADRVIMAVAGVPLAAANGWGERAIGLVQSSFLWGYALTPLLGGILADRYGGKVVLGGGILVWSLATVATPFVAASGSLGFLLLTRAIMGLGEGVALPCMNNVISRWVPKSERSRAVAVSMGGFQSGSMIGLLAAPALLAAGGLPGPFVLFGALGVVWALIWSVTSTTYPAQSTFVNAQELAYIEDGGATTEATTASGSAAKVTPPFKLLLSKAPTWACIIANFVNNWGFFILLAWMPLYFKQVLGLNLRDAAWFSALPWATMAASGIVAGTLADSLIARGWSNTHVRKLIQGVGFIGPAICLVILPFLTTPAQALAALTCAVGCTAFTQAGFLVNFQEIGPKYAGALHGMANTAGSIAGMLGTYLTGAVLEATGSWRAVLFVTAAVYAFGAITWLTMSTGERVFD</sequence>
<keyword evidence="3 6" id="KW-1133">Transmembrane helix</keyword>
<name>A0A7S0PLE4_9CHLO</name>
<evidence type="ECO:0000313" key="8">
    <source>
        <dbReference type="EMBL" id="CAD8577308.1"/>
    </source>
</evidence>
<dbReference type="GO" id="GO:0016020">
    <property type="term" value="C:membrane"/>
    <property type="evidence" value="ECO:0007669"/>
    <property type="project" value="UniProtKB-SubCell"/>
</dbReference>
<dbReference type="AlphaFoldDB" id="A0A7S0PLE4"/>
<feature type="transmembrane region" description="Helical" evidence="6">
    <location>
        <begin position="192"/>
        <end position="214"/>
    </location>
</feature>
<dbReference type="InterPro" id="IPR036259">
    <property type="entry name" value="MFS_trans_sf"/>
</dbReference>
<reference evidence="8" key="1">
    <citation type="submission" date="2021-01" db="EMBL/GenBank/DDBJ databases">
        <authorList>
            <person name="Corre E."/>
            <person name="Pelletier E."/>
            <person name="Niang G."/>
            <person name="Scheremetjew M."/>
            <person name="Finn R."/>
            <person name="Kale V."/>
            <person name="Holt S."/>
            <person name="Cochrane G."/>
            <person name="Meng A."/>
            <person name="Brown T."/>
            <person name="Cohen L."/>
        </authorList>
    </citation>
    <scope>NUCLEOTIDE SEQUENCE</scope>
    <source>
        <strain evidence="8">Clade-D-RCC2572</strain>
    </source>
</reference>
<feature type="transmembrane region" description="Helical" evidence="6">
    <location>
        <begin position="453"/>
        <end position="474"/>
    </location>
</feature>
<protein>
    <recommendedName>
        <fullName evidence="7">Major facilitator superfamily (MFS) profile domain-containing protein</fullName>
    </recommendedName>
</protein>
<dbReference type="Pfam" id="PF07690">
    <property type="entry name" value="MFS_1"/>
    <property type="match status" value="1"/>
</dbReference>
<organism evidence="8">
    <name type="scientific">Ostreococcus mediterraneus</name>
    <dbReference type="NCBI Taxonomy" id="1486918"/>
    <lineage>
        <taxon>Eukaryota</taxon>
        <taxon>Viridiplantae</taxon>
        <taxon>Chlorophyta</taxon>
        <taxon>Mamiellophyceae</taxon>
        <taxon>Mamiellales</taxon>
        <taxon>Bathycoccaceae</taxon>
        <taxon>Ostreococcus</taxon>
    </lineage>
</organism>
<dbReference type="PROSITE" id="PS50850">
    <property type="entry name" value="MFS"/>
    <property type="match status" value="1"/>
</dbReference>
<evidence type="ECO:0000256" key="2">
    <source>
        <dbReference type="ARBA" id="ARBA00022692"/>
    </source>
</evidence>
<dbReference type="FunFam" id="1.20.1250.20:FF:000532">
    <property type="entry name" value="SLC (SoLute Carrier) homolog"/>
    <property type="match status" value="1"/>
</dbReference>